<dbReference type="EMBL" id="BMDZ01000088">
    <property type="protein sequence ID" value="GGB59633.1"/>
    <property type="molecule type" value="Genomic_DNA"/>
</dbReference>
<reference evidence="2" key="1">
    <citation type="journal article" date="2019" name="Int. J. Syst. Evol. Microbiol.">
        <title>The Global Catalogue of Microorganisms (GCM) 10K type strain sequencing project: providing services to taxonomists for standard genome sequencing and annotation.</title>
        <authorList>
            <consortium name="The Broad Institute Genomics Platform"/>
            <consortium name="The Broad Institute Genome Sequencing Center for Infectious Disease"/>
            <person name="Wu L."/>
            <person name="Ma J."/>
        </authorList>
    </citation>
    <scope>NUCLEOTIDE SEQUENCE [LARGE SCALE GENOMIC DNA]</scope>
    <source>
        <strain evidence="2">CGMCC 1.10188</strain>
    </source>
</reference>
<evidence type="ECO:0000313" key="2">
    <source>
        <dbReference type="Proteomes" id="UP000603352"/>
    </source>
</evidence>
<keyword evidence="2" id="KW-1185">Reference proteome</keyword>
<protein>
    <recommendedName>
        <fullName evidence="3">DUF3563 domain-containing protein</fullName>
    </recommendedName>
</protein>
<organism evidence="1 2">
    <name type="scientific">Tistrella bauzanensis</name>
    <dbReference type="NCBI Taxonomy" id="657419"/>
    <lineage>
        <taxon>Bacteria</taxon>
        <taxon>Pseudomonadati</taxon>
        <taxon>Pseudomonadota</taxon>
        <taxon>Alphaproteobacteria</taxon>
        <taxon>Geminicoccales</taxon>
        <taxon>Geminicoccaceae</taxon>
        <taxon>Tistrella</taxon>
    </lineage>
</organism>
<proteinExistence type="predicted"/>
<dbReference type="RefSeq" id="WP_188582265.1">
    <property type="nucleotide sequence ID" value="NZ_BMDZ01000088.1"/>
</dbReference>
<accession>A0ABQ1J7A0</accession>
<evidence type="ECO:0008006" key="3">
    <source>
        <dbReference type="Google" id="ProtNLM"/>
    </source>
</evidence>
<sequence length="65" mass="7640">MSDTAGRKALLDQIERARQACEAYSEADRRHFNALIDQFKLDDDELRRIDKRLSDSPYLRHAQGY</sequence>
<gene>
    <name evidence="1" type="ORF">GCM10011505_45470</name>
</gene>
<name>A0ABQ1J7A0_9PROT</name>
<comment type="caution">
    <text evidence="1">The sequence shown here is derived from an EMBL/GenBank/DDBJ whole genome shotgun (WGS) entry which is preliminary data.</text>
</comment>
<dbReference type="Proteomes" id="UP000603352">
    <property type="component" value="Unassembled WGS sequence"/>
</dbReference>
<evidence type="ECO:0000313" key="1">
    <source>
        <dbReference type="EMBL" id="GGB59633.1"/>
    </source>
</evidence>